<dbReference type="PIRSF" id="PIRSF000412">
    <property type="entry name" value="SHMT"/>
    <property type="match status" value="1"/>
</dbReference>
<comment type="catalytic activity">
    <reaction evidence="10">
        <text>(6R)-5,10-methylene-5,6,7,8-tetrahydrofolate + glycine + H2O = (6S)-5,6,7,8-tetrahydrofolate + L-serine</text>
        <dbReference type="Rhea" id="RHEA:15481"/>
        <dbReference type="ChEBI" id="CHEBI:15377"/>
        <dbReference type="ChEBI" id="CHEBI:15636"/>
        <dbReference type="ChEBI" id="CHEBI:33384"/>
        <dbReference type="ChEBI" id="CHEBI:57305"/>
        <dbReference type="ChEBI" id="CHEBI:57453"/>
        <dbReference type="EC" id="2.1.2.1"/>
    </reaction>
</comment>
<dbReference type="HAMAP" id="MF_00051">
    <property type="entry name" value="SHMT"/>
    <property type="match status" value="1"/>
</dbReference>
<dbReference type="GO" id="GO:0030170">
    <property type="term" value="F:pyridoxal phosphate binding"/>
    <property type="evidence" value="ECO:0007669"/>
    <property type="project" value="UniProtKB-UniRule"/>
</dbReference>
<dbReference type="InterPro" id="IPR019798">
    <property type="entry name" value="Ser_HO-MeTrfase_PLP_BS"/>
</dbReference>
<comment type="cofactor">
    <cofactor evidence="1 10 11">
        <name>pyridoxal 5'-phosphate</name>
        <dbReference type="ChEBI" id="CHEBI:597326"/>
    </cofactor>
</comment>
<reference evidence="14 15" key="1">
    <citation type="journal article" date="2016" name="Nat. Commun.">
        <title>Thousands of microbial genomes shed light on interconnected biogeochemical processes in an aquifer system.</title>
        <authorList>
            <person name="Anantharaman K."/>
            <person name="Brown C.T."/>
            <person name="Hug L.A."/>
            <person name="Sharon I."/>
            <person name="Castelle C.J."/>
            <person name="Probst A.J."/>
            <person name="Thomas B.C."/>
            <person name="Singh A."/>
            <person name="Wilkins M.J."/>
            <person name="Karaoz U."/>
            <person name="Brodie E.L."/>
            <person name="Williams K.H."/>
            <person name="Hubbard S.S."/>
            <person name="Banfield J.F."/>
        </authorList>
    </citation>
    <scope>NUCLEOTIDE SEQUENCE [LARGE SCALE GENOMIC DNA]</scope>
</reference>
<evidence type="ECO:0000256" key="4">
    <source>
        <dbReference type="ARBA" id="ARBA00011738"/>
    </source>
</evidence>
<proteinExistence type="inferred from homology"/>
<evidence type="ECO:0000259" key="13">
    <source>
        <dbReference type="Pfam" id="PF00464"/>
    </source>
</evidence>
<dbReference type="AlphaFoldDB" id="A0A1F6M7V1"/>
<feature type="domain" description="Serine hydroxymethyltransferase-like" evidence="13">
    <location>
        <begin position="7"/>
        <end position="395"/>
    </location>
</feature>
<keyword evidence="6 10" id="KW-0554">One-carbon metabolism</keyword>
<feature type="binding site" evidence="10">
    <location>
        <position position="119"/>
    </location>
    <ligand>
        <name>(6S)-5,6,7,8-tetrahydrofolate</name>
        <dbReference type="ChEBI" id="CHEBI:57453"/>
    </ligand>
</feature>
<dbReference type="InterPro" id="IPR015421">
    <property type="entry name" value="PyrdxlP-dep_Trfase_major"/>
</dbReference>
<evidence type="ECO:0000256" key="7">
    <source>
        <dbReference type="ARBA" id="ARBA00022605"/>
    </source>
</evidence>
<dbReference type="Pfam" id="PF00464">
    <property type="entry name" value="SHMT"/>
    <property type="match status" value="1"/>
</dbReference>
<evidence type="ECO:0000256" key="8">
    <source>
        <dbReference type="ARBA" id="ARBA00022679"/>
    </source>
</evidence>
<keyword evidence="7 10" id="KW-0028">Amino-acid biosynthesis</keyword>
<evidence type="ECO:0000256" key="10">
    <source>
        <dbReference type="HAMAP-Rule" id="MF_00051"/>
    </source>
</evidence>
<keyword evidence="8 10" id="KW-0808">Transferase</keyword>
<comment type="caution">
    <text evidence="10">Lacks conserved residue(s) required for the propagation of feature annotation.</text>
</comment>
<dbReference type="GO" id="GO:0008168">
    <property type="term" value="F:methyltransferase activity"/>
    <property type="evidence" value="ECO:0007669"/>
    <property type="project" value="UniProtKB-KW"/>
</dbReference>
<evidence type="ECO:0000256" key="12">
    <source>
        <dbReference type="SAM" id="MobiDB-lite"/>
    </source>
</evidence>
<keyword evidence="9 10" id="KW-0663">Pyridoxal phosphate</keyword>
<dbReference type="CDD" id="cd00378">
    <property type="entry name" value="SHMT"/>
    <property type="match status" value="1"/>
</dbReference>
<evidence type="ECO:0000256" key="1">
    <source>
        <dbReference type="ARBA" id="ARBA00001933"/>
    </source>
</evidence>
<evidence type="ECO:0000256" key="6">
    <source>
        <dbReference type="ARBA" id="ARBA00022563"/>
    </source>
</evidence>
<comment type="subcellular location">
    <subcellularLocation>
        <location evidence="2 10">Cytoplasm</location>
    </subcellularLocation>
</comment>
<feature type="region of interest" description="Disordered" evidence="12">
    <location>
        <begin position="355"/>
        <end position="377"/>
    </location>
</feature>
<dbReference type="PANTHER" id="PTHR11680">
    <property type="entry name" value="SERINE HYDROXYMETHYLTRANSFERASE"/>
    <property type="match status" value="1"/>
</dbReference>
<accession>A0A1F6M7V1</accession>
<comment type="pathway">
    <text evidence="10">One-carbon metabolism; tetrahydrofolate interconversion.</text>
</comment>
<comment type="pathway">
    <text evidence="10">Amino-acid biosynthesis; glycine biosynthesis; glycine from L-serine: step 1/1.</text>
</comment>
<dbReference type="Gene3D" id="3.90.1150.10">
    <property type="entry name" value="Aspartate Aminotransferase, domain 1"/>
    <property type="match status" value="1"/>
</dbReference>
<dbReference type="InterPro" id="IPR015424">
    <property type="entry name" value="PyrdxlP-dep_Trfase"/>
</dbReference>
<evidence type="ECO:0000256" key="2">
    <source>
        <dbReference type="ARBA" id="ARBA00004496"/>
    </source>
</evidence>
<name>A0A1F6M7V1_9BACT</name>
<keyword evidence="14" id="KW-0489">Methyltransferase</keyword>
<evidence type="ECO:0000256" key="3">
    <source>
        <dbReference type="ARBA" id="ARBA00006376"/>
    </source>
</evidence>
<dbReference type="STRING" id="1798682.A3C15_02510"/>
<protein>
    <recommendedName>
        <fullName evidence="10">Serine hydroxymethyltransferase</fullName>
        <shortName evidence="10">SHMT</shortName>
        <shortName evidence="10">Serine methylase</shortName>
        <ecNumber evidence="10">2.1.2.1</ecNumber>
    </recommendedName>
</protein>
<dbReference type="FunFam" id="3.40.640.10:FF:000001">
    <property type="entry name" value="Serine hydroxymethyltransferase"/>
    <property type="match status" value="1"/>
</dbReference>
<comment type="similarity">
    <text evidence="3 10">Belongs to the SHMT family.</text>
</comment>
<dbReference type="EC" id="2.1.2.1" evidence="10"/>
<dbReference type="Proteomes" id="UP000176532">
    <property type="component" value="Unassembled WGS sequence"/>
</dbReference>
<dbReference type="InterPro" id="IPR049943">
    <property type="entry name" value="Ser_HO-MeTrfase-like"/>
</dbReference>
<dbReference type="InterPro" id="IPR015422">
    <property type="entry name" value="PyrdxlP-dep_Trfase_small"/>
</dbReference>
<comment type="subunit">
    <text evidence="4 10">Homodimer.</text>
</comment>
<feature type="site" description="Plays an important role in substrate specificity" evidence="10">
    <location>
        <position position="226"/>
    </location>
</feature>
<feature type="modified residue" description="N6-(pyridoxal phosphate)lysine" evidence="10 11">
    <location>
        <position position="227"/>
    </location>
</feature>
<dbReference type="InterPro" id="IPR039429">
    <property type="entry name" value="SHMT-like_dom"/>
</dbReference>
<dbReference type="NCBIfam" id="NF000586">
    <property type="entry name" value="PRK00011.1"/>
    <property type="match status" value="1"/>
</dbReference>
<evidence type="ECO:0000313" key="15">
    <source>
        <dbReference type="Proteomes" id="UP000176532"/>
    </source>
</evidence>
<dbReference type="SUPFAM" id="SSF53383">
    <property type="entry name" value="PLP-dependent transferases"/>
    <property type="match status" value="1"/>
</dbReference>
<sequence>MLYPHLAAGDPEVRNLIMHELQRRRDGIDMIPSENVTSPAVLDALGSILTDKYSEGYPGRRYYGGNEYIDQIEELARARARSLFGVTHANVQPYSGSPANQAVYLALCNPGDTVLGLSLFHGGHLTHGLGVNFSGIYYKHLNYTTTPEGFIDYDGLQQLAEEHRPRMIVCGATAYSRKFDFARLASIAHSVDAFLLADISHIAGLIVGDEHPSPVGHADVITTTTHKTLRGPRGALILCNGNPSTPLKAVEKTRENIPTLIDRAVFPGLQGGPHNHQTAAIAVALKEAATPEFKTYAHQVVVNARTLCAALIEQGHTIVTGGTENHLMLMDVTKHGLSGGEAEVALGKAGITVNKNTIPHDPRKPFDPSGIRIGTPALTSRGMKEPEVRAIAEFMHTALMHHTDDTKLADIRRTVTELSHAFPPYPELNQPI</sequence>
<evidence type="ECO:0000313" key="14">
    <source>
        <dbReference type="EMBL" id="OGH67660.1"/>
    </source>
</evidence>
<evidence type="ECO:0000256" key="11">
    <source>
        <dbReference type="PIRSR" id="PIRSR000412-50"/>
    </source>
</evidence>
<evidence type="ECO:0000256" key="5">
    <source>
        <dbReference type="ARBA" id="ARBA00022490"/>
    </source>
</evidence>
<evidence type="ECO:0000256" key="9">
    <source>
        <dbReference type="ARBA" id="ARBA00022898"/>
    </source>
</evidence>
<dbReference type="GO" id="GO:0035999">
    <property type="term" value="P:tetrahydrofolate interconversion"/>
    <property type="evidence" value="ECO:0007669"/>
    <property type="project" value="UniProtKB-UniRule"/>
</dbReference>
<dbReference type="GO" id="GO:0019264">
    <property type="term" value="P:glycine biosynthetic process from serine"/>
    <property type="evidence" value="ECO:0007669"/>
    <property type="project" value="UniProtKB-UniRule"/>
</dbReference>
<gene>
    <name evidence="10 14" type="primary">glyA</name>
    <name evidence="14" type="ORF">A3C15_02510</name>
</gene>
<dbReference type="InterPro" id="IPR001085">
    <property type="entry name" value="Ser_HO-MeTrfase"/>
</dbReference>
<dbReference type="PROSITE" id="PS00096">
    <property type="entry name" value="SHMT"/>
    <property type="match status" value="1"/>
</dbReference>
<dbReference type="GO" id="GO:0005829">
    <property type="term" value="C:cytosol"/>
    <property type="evidence" value="ECO:0007669"/>
    <property type="project" value="TreeGrafter"/>
</dbReference>
<dbReference type="UniPathway" id="UPA00193"/>
<comment type="caution">
    <text evidence="14">The sequence shown here is derived from an EMBL/GenBank/DDBJ whole genome shotgun (WGS) entry which is preliminary data.</text>
</comment>
<dbReference type="UniPathway" id="UPA00288">
    <property type="reaction ID" value="UER01023"/>
</dbReference>
<dbReference type="GO" id="GO:0004372">
    <property type="term" value="F:glycine hydroxymethyltransferase activity"/>
    <property type="evidence" value="ECO:0007669"/>
    <property type="project" value="UniProtKB-UniRule"/>
</dbReference>
<dbReference type="GO" id="GO:0032259">
    <property type="term" value="P:methylation"/>
    <property type="evidence" value="ECO:0007669"/>
    <property type="project" value="UniProtKB-KW"/>
</dbReference>
<comment type="function">
    <text evidence="10">Catalyzes the reversible interconversion of serine and glycine with tetrahydrofolate (THF) serving as the one-carbon carrier. This reaction serves as the major source of one-carbon groups required for the biosynthesis of purines, thymidylate, methionine, and other important biomolecules. Also exhibits THF-independent aldolase activity toward beta-hydroxyamino acids, producing glycine and aldehydes, via a retro-aldol mechanism.</text>
</comment>
<dbReference type="Gene3D" id="3.40.640.10">
    <property type="entry name" value="Type I PLP-dependent aspartate aminotransferase-like (Major domain)"/>
    <property type="match status" value="1"/>
</dbReference>
<keyword evidence="5 10" id="KW-0963">Cytoplasm</keyword>
<dbReference type="PANTHER" id="PTHR11680:SF50">
    <property type="entry name" value="SERINE HYDROXYMETHYLTRANSFERASE"/>
    <property type="match status" value="1"/>
</dbReference>
<feature type="binding site" evidence="10">
    <location>
        <begin position="123"/>
        <end position="125"/>
    </location>
    <ligand>
        <name>(6S)-5,6,7,8-tetrahydrofolate</name>
        <dbReference type="ChEBI" id="CHEBI:57453"/>
    </ligand>
</feature>
<dbReference type="EMBL" id="MFQD01000038">
    <property type="protein sequence ID" value="OGH67660.1"/>
    <property type="molecule type" value="Genomic_DNA"/>
</dbReference>
<organism evidence="14 15">
    <name type="scientific">Candidatus Magasanikbacteria bacterium RIFCSPHIGHO2_02_FULL_50_9b</name>
    <dbReference type="NCBI Taxonomy" id="1798682"/>
    <lineage>
        <taxon>Bacteria</taxon>
        <taxon>Candidatus Magasanikiibacteriota</taxon>
    </lineage>
</organism>